<evidence type="ECO:0000313" key="1">
    <source>
        <dbReference type="EMBL" id="KAA5601118.1"/>
    </source>
</evidence>
<protein>
    <submittedName>
        <fullName evidence="1">Uncharacterized protein</fullName>
    </submittedName>
</protein>
<comment type="caution">
    <text evidence="1">The sequence shown here is derived from an EMBL/GenBank/DDBJ whole genome shotgun (WGS) entry which is preliminary data.</text>
</comment>
<dbReference type="OrthoDB" id="8266061at2"/>
<sequence>MSYQLKKVEDTQYVAVVPREQRYGRERLDSTLAGGTTMMRVKVERVSRGLHPSEVVVAVTTKSGKEELAVDGRSLQDSTLGIGWPVGQEDGYYLVELPNETFRGFWRVWVPKTDVICNDAARIPA</sequence>
<accession>A0A5M6HZU8</accession>
<name>A0A5M6HZU8_9HYPH</name>
<proteinExistence type="predicted"/>
<keyword evidence="2" id="KW-1185">Reference proteome</keyword>
<dbReference type="EMBL" id="VWPL01000015">
    <property type="protein sequence ID" value="KAA5601118.1"/>
    <property type="molecule type" value="Genomic_DNA"/>
</dbReference>
<organism evidence="1 2">
    <name type="scientific">Blastochloris sulfoviridis</name>
    <dbReference type="NCBI Taxonomy" id="50712"/>
    <lineage>
        <taxon>Bacteria</taxon>
        <taxon>Pseudomonadati</taxon>
        <taxon>Pseudomonadota</taxon>
        <taxon>Alphaproteobacteria</taxon>
        <taxon>Hyphomicrobiales</taxon>
        <taxon>Blastochloridaceae</taxon>
        <taxon>Blastochloris</taxon>
    </lineage>
</organism>
<evidence type="ECO:0000313" key="2">
    <source>
        <dbReference type="Proteomes" id="UP000323886"/>
    </source>
</evidence>
<dbReference type="RefSeq" id="WP_150097531.1">
    <property type="nucleotide sequence ID" value="NZ_VWPL01000015.1"/>
</dbReference>
<dbReference type="AlphaFoldDB" id="A0A5M6HZU8"/>
<gene>
    <name evidence="1" type="ORF">F1193_09935</name>
</gene>
<dbReference type="Proteomes" id="UP000323886">
    <property type="component" value="Unassembled WGS sequence"/>
</dbReference>
<reference evidence="1 2" key="1">
    <citation type="submission" date="2019-09" db="EMBL/GenBank/DDBJ databases">
        <title>Draft Whole-Genome sequence of Blastochloris sulfoviridis DSM 729.</title>
        <authorList>
            <person name="Meyer T.E."/>
            <person name="Kyndt J.A."/>
        </authorList>
    </citation>
    <scope>NUCLEOTIDE SEQUENCE [LARGE SCALE GENOMIC DNA]</scope>
    <source>
        <strain evidence="1 2">DSM 729</strain>
    </source>
</reference>